<keyword evidence="12" id="KW-0282">Flagellum</keyword>
<organism evidence="12 13">
    <name type="scientific">Paludibaculum fermentans</name>
    <dbReference type="NCBI Taxonomy" id="1473598"/>
    <lineage>
        <taxon>Bacteria</taxon>
        <taxon>Pseudomonadati</taxon>
        <taxon>Acidobacteriota</taxon>
        <taxon>Terriglobia</taxon>
        <taxon>Bryobacterales</taxon>
        <taxon>Bryobacteraceae</taxon>
        <taxon>Paludibaculum</taxon>
    </lineage>
</organism>
<dbReference type="GO" id="GO:0009425">
    <property type="term" value="C:bacterial-type flagellum basal body"/>
    <property type="evidence" value="ECO:0007669"/>
    <property type="project" value="UniProtKB-SubCell"/>
</dbReference>
<dbReference type="PANTHER" id="PTHR30034:SF6">
    <property type="entry name" value="YOP PROTEINS TRANSLOCATION PROTEIN Q"/>
    <property type="match status" value="1"/>
</dbReference>
<comment type="subcellular location">
    <subcellularLocation>
        <location evidence="1">Bacterial flagellum basal body</location>
    </subcellularLocation>
    <subcellularLocation>
        <location evidence="2">Cell membrane</location>
        <topology evidence="2">Peripheral membrane protein</topology>
    </subcellularLocation>
</comment>
<dbReference type="InterPro" id="IPR001689">
    <property type="entry name" value="Flag_FliM"/>
</dbReference>
<evidence type="ECO:0000313" key="12">
    <source>
        <dbReference type="EMBL" id="QOY88864.1"/>
    </source>
</evidence>
<dbReference type="RefSeq" id="WP_194450527.1">
    <property type="nucleotide sequence ID" value="NZ_CP063849.1"/>
</dbReference>
<dbReference type="AlphaFoldDB" id="A0A7S7NSH5"/>
<sequence length="308" mass="33986">MGARQRVAYQNPADPKRNEYTLPAGLPVLDELSSDQLRKAQLLHEALTAALTARLSALLRQPIRVWLEKMERDDSAGCLTRIEEDSTLVVLNSGNNLRAGIFFGNSVLLSIIERMLGGTAGEHTSARPLTAVEVKLLQTLLTKLVPEFQICWERAITDPVILEEIHAKPEMASVFGADEDLMTMACRIQLGFCESDMRIVLPVRAIVKMLDSGCGGQTTANHQEIDPVKQQIRDTLLRSDVEVEVILSGNSLPLAALAKIKPGSLLVLDSKVDRQAEAVFNQSVRKKGQVLRDGTKRLFRIQDEKPSS</sequence>
<dbReference type="SUPFAM" id="SSF101801">
    <property type="entry name" value="Surface presentation of antigens (SPOA)"/>
    <property type="match status" value="1"/>
</dbReference>
<keyword evidence="9" id="KW-0975">Bacterial flagellum</keyword>
<dbReference type="InterPro" id="IPR036429">
    <property type="entry name" value="SpoA-like_sf"/>
</dbReference>
<dbReference type="GO" id="GO:0071978">
    <property type="term" value="P:bacterial-type flagellum-dependent swarming motility"/>
    <property type="evidence" value="ECO:0007669"/>
    <property type="project" value="TreeGrafter"/>
</dbReference>
<keyword evidence="12" id="KW-0966">Cell projection</keyword>
<dbReference type="GO" id="GO:0005886">
    <property type="term" value="C:plasma membrane"/>
    <property type="evidence" value="ECO:0007669"/>
    <property type="project" value="UniProtKB-SubCell"/>
</dbReference>
<evidence type="ECO:0000256" key="6">
    <source>
        <dbReference type="ARBA" id="ARBA00022500"/>
    </source>
</evidence>
<gene>
    <name evidence="12" type="ORF">IRI77_02570</name>
</gene>
<protein>
    <recommendedName>
        <fullName evidence="4">Flagellar motor switch protein FliM</fullName>
    </recommendedName>
</protein>
<dbReference type="EMBL" id="CP063849">
    <property type="protein sequence ID" value="QOY88864.1"/>
    <property type="molecule type" value="Genomic_DNA"/>
</dbReference>
<dbReference type="InterPro" id="IPR028976">
    <property type="entry name" value="CheC-like_sf"/>
</dbReference>
<keyword evidence="7" id="KW-0283">Flagellar rotation</keyword>
<dbReference type="Gene3D" id="3.40.1550.10">
    <property type="entry name" value="CheC-like"/>
    <property type="match status" value="1"/>
</dbReference>
<dbReference type="KEGG" id="pfer:IRI77_02570"/>
<dbReference type="PANTHER" id="PTHR30034">
    <property type="entry name" value="FLAGELLAR MOTOR SWITCH PROTEIN FLIM"/>
    <property type="match status" value="1"/>
</dbReference>
<evidence type="ECO:0000256" key="1">
    <source>
        <dbReference type="ARBA" id="ARBA00004117"/>
    </source>
</evidence>
<evidence type="ECO:0000256" key="3">
    <source>
        <dbReference type="ARBA" id="ARBA00011049"/>
    </source>
</evidence>
<accession>A0A7S7NSH5</accession>
<feature type="domain" description="Flagellar motor switch protein FliN-like C-terminal" evidence="11">
    <location>
        <begin position="236"/>
        <end position="303"/>
    </location>
</feature>
<comment type="similarity">
    <text evidence="3">Belongs to the FliM family.</text>
</comment>
<dbReference type="Proteomes" id="UP000593892">
    <property type="component" value="Chromosome"/>
</dbReference>
<evidence type="ECO:0000256" key="4">
    <source>
        <dbReference type="ARBA" id="ARBA00021898"/>
    </source>
</evidence>
<dbReference type="Gene3D" id="2.30.330.10">
    <property type="entry name" value="SpoA-like"/>
    <property type="match status" value="1"/>
</dbReference>
<reference evidence="12 13" key="1">
    <citation type="submission" date="2020-10" db="EMBL/GenBank/DDBJ databases">
        <title>Complete genome sequence of Paludibaculum fermentans P105T, a facultatively anaerobic acidobacterium capable of dissimilatory Fe(III) reduction.</title>
        <authorList>
            <person name="Dedysh S.N."/>
            <person name="Beletsky A.V."/>
            <person name="Kulichevskaya I.S."/>
            <person name="Mardanov A.V."/>
            <person name="Ravin N.V."/>
        </authorList>
    </citation>
    <scope>NUCLEOTIDE SEQUENCE [LARGE SCALE GENOMIC DNA]</scope>
    <source>
        <strain evidence="12 13">P105</strain>
    </source>
</reference>
<keyword evidence="5" id="KW-1003">Cell membrane</keyword>
<keyword evidence="8" id="KW-0472">Membrane</keyword>
<keyword evidence="12" id="KW-0969">Cilium</keyword>
<name>A0A7S7NSH5_PALFE</name>
<evidence type="ECO:0000256" key="9">
    <source>
        <dbReference type="ARBA" id="ARBA00023143"/>
    </source>
</evidence>
<evidence type="ECO:0000256" key="8">
    <source>
        <dbReference type="ARBA" id="ARBA00023136"/>
    </source>
</evidence>
<dbReference type="Pfam" id="PF01052">
    <property type="entry name" value="FliMN_C"/>
    <property type="match status" value="1"/>
</dbReference>
<dbReference type="GO" id="GO:0050918">
    <property type="term" value="P:positive chemotaxis"/>
    <property type="evidence" value="ECO:0007669"/>
    <property type="project" value="TreeGrafter"/>
</dbReference>
<evidence type="ECO:0000256" key="5">
    <source>
        <dbReference type="ARBA" id="ARBA00022475"/>
    </source>
</evidence>
<evidence type="ECO:0000256" key="7">
    <source>
        <dbReference type="ARBA" id="ARBA00022779"/>
    </source>
</evidence>
<evidence type="ECO:0000259" key="11">
    <source>
        <dbReference type="Pfam" id="PF01052"/>
    </source>
</evidence>
<dbReference type="InterPro" id="IPR001543">
    <property type="entry name" value="FliN-like_C"/>
</dbReference>
<dbReference type="Pfam" id="PF02154">
    <property type="entry name" value="FliM"/>
    <property type="match status" value="1"/>
</dbReference>
<proteinExistence type="inferred from homology"/>
<evidence type="ECO:0000256" key="2">
    <source>
        <dbReference type="ARBA" id="ARBA00004202"/>
    </source>
</evidence>
<keyword evidence="13" id="KW-1185">Reference proteome</keyword>
<evidence type="ECO:0000256" key="10">
    <source>
        <dbReference type="ARBA" id="ARBA00025044"/>
    </source>
</evidence>
<dbReference type="GO" id="GO:0003774">
    <property type="term" value="F:cytoskeletal motor activity"/>
    <property type="evidence" value="ECO:0007669"/>
    <property type="project" value="InterPro"/>
</dbReference>
<keyword evidence="6" id="KW-0145">Chemotaxis</keyword>
<evidence type="ECO:0000313" key="13">
    <source>
        <dbReference type="Proteomes" id="UP000593892"/>
    </source>
</evidence>
<dbReference type="SUPFAM" id="SSF103039">
    <property type="entry name" value="CheC-like"/>
    <property type="match status" value="1"/>
</dbReference>
<comment type="function">
    <text evidence="10">FliM is one of three proteins (FliG, FliN, FliM) that forms the rotor-mounted switch complex (C ring), located at the base of the basal body. This complex interacts with the CheY and CheZ chemotaxis proteins, in addition to contacting components of the motor that determine the direction of flagellar rotation.</text>
</comment>